<organism evidence="1 2">
    <name type="scientific">Pararhodospirillum photometricum DSM 122</name>
    <dbReference type="NCBI Taxonomy" id="1150469"/>
    <lineage>
        <taxon>Bacteria</taxon>
        <taxon>Pseudomonadati</taxon>
        <taxon>Pseudomonadota</taxon>
        <taxon>Alphaproteobacteria</taxon>
        <taxon>Rhodospirillales</taxon>
        <taxon>Rhodospirillaceae</taxon>
        <taxon>Pararhodospirillum</taxon>
    </lineage>
</organism>
<gene>
    <name evidence="1" type="ORF">RSPPHO_01310</name>
</gene>
<dbReference type="RefSeq" id="WP_014414575.1">
    <property type="nucleotide sequence ID" value="NC_017059.1"/>
</dbReference>
<dbReference type="AlphaFoldDB" id="H6SIX1"/>
<dbReference type="Proteomes" id="UP000033220">
    <property type="component" value="Chromosome DSM 122"/>
</dbReference>
<dbReference type="KEGG" id="rpm:RSPPHO_01310"/>
<accession>H6SIX1</accession>
<proteinExistence type="predicted"/>
<reference evidence="1 2" key="1">
    <citation type="submission" date="2012-02" db="EMBL/GenBank/DDBJ databases">
        <title>Shotgun genome sequence of Phaeospirillum photometricum DSM 122.</title>
        <authorList>
            <person name="Duquesne K."/>
            <person name="Sturgis J."/>
        </authorList>
    </citation>
    <scope>NUCLEOTIDE SEQUENCE [LARGE SCALE GENOMIC DNA]</scope>
    <source>
        <strain evidence="2">DSM122</strain>
    </source>
</reference>
<dbReference type="HOGENOM" id="CLU_2603743_0_0_5"/>
<protein>
    <recommendedName>
        <fullName evidence="3">DUF1127 domain-containing protein</fullName>
    </recommendedName>
</protein>
<name>H6SIX1_PARPM</name>
<keyword evidence="2" id="KW-1185">Reference proteome</keyword>
<dbReference type="PATRIC" id="fig|1150469.3.peg.1480"/>
<dbReference type="EMBL" id="HE663493">
    <property type="protein sequence ID" value="CCG07936.1"/>
    <property type="molecule type" value="Genomic_DNA"/>
</dbReference>
<sequence length="79" mass="8895">MTTHRITVSAPLSARVKSAKHHGVFHMVSRMEGWLARHYDAMAARAERKESEALLSSLDDRMMADIGYGPEDSQRLRLG</sequence>
<evidence type="ECO:0000313" key="2">
    <source>
        <dbReference type="Proteomes" id="UP000033220"/>
    </source>
</evidence>
<evidence type="ECO:0008006" key="3">
    <source>
        <dbReference type="Google" id="ProtNLM"/>
    </source>
</evidence>
<dbReference type="STRING" id="1150469.RSPPHO_01310"/>
<evidence type="ECO:0000313" key="1">
    <source>
        <dbReference type="EMBL" id="CCG07936.1"/>
    </source>
</evidence>